<dbReference type="Proteomes" id="UP000245125">
    <property type="component" value="Unassembled WGS sequence"/>
</dbReference>
<evidence type="ECO:0008006" key="4">
    <source>
        <dbReference type="Google" id="ProtNLM"/>
    </source>
</evidence>
<proteinExistence type="predicted"/>
<keyword evidence="1" id="KW-0732">Signal</keyword>
<evidence type="ECO:0000256" key="1">
    <source>
        <dbReference type="SAM" id="SignalP"/>
    </source>
</evidence>
<keyword evidence="3" id="KW-1185">Reference proteome</keyword>
<evidence type="ECO:0000313" key="3">
    <source>
        <dbReference type="Proteomes" id="UP000245125"/>
    </source>
</evidence>
<name>A0A2U3QJC6_9BACT</name>
<accession>A0A2U3QJC6</accession>
<dbReference type="GO" id="GO:0016020">
    <property type="term" value="C:membrane"/>
    <property type="evidence" value="ECO:0007669"/>
    <property type="project" value="InterPro"/>
</dbReference>
<dbReference type="InterPro" id="IPR011486">
    <property type="entry name" value="BBP2"/>
</dbReference>
<organism evidence="2 3">
    <name type="scientific">Candidatus Sulfobium mesophilum</name>
    <dbReference type="NCBI Taxonomy" id="2016548"/>
    <lineage>
        <taxon>Bacteria</taxon>
        <taxon>Pseudomonadati</taxon>
        <taxon>Nitrospirota</taxon>
        <taxon>Nitrospiria</taxon>
        <taxon>Nitrospirales</taxon>
        <taxon>Nitrospiraceae</taxon>
        <taxon>Candidatus Sulfobium</taxon>
    </lineage>
</organism>
<dbReference type="Gene3D" id="2.40.170.10">
    <property type="entry name" value="Porin, LamB type"/>
    <property type="match status" value="1"/>
</dbReference>
<dbReference type="InterPro" id="IPR036998">
    <property type="entry name" value="Porin_LamB_sf"/>
</dbReference>
<evidence type="ECO:0000313" key="2">
    <source>
        <dbReference type="EMBL" id="SPQ01526.1"/>
    </source>
</evidence>
<reference evidence="3" key="1">
    <citation type="submission" date="2018-03" db="EMBL/GenBank/DDBJ databases">
        <authorList>
            <person name="Zecchin S."/>
        </authorList>
    </citation>
    <scope>NUCLEOTIDE SEQUENCE [LARGE SCALE GENOMIC DNA]</scope>
</reference>
<feature type="signal peptide" evidence="1">
    <location>
        <begin position="1"/>
        <end position="22"/>
    </location>
</feature>
<dbReference type="Pfam" id="PF07642">
    <property type="entry name" value="BBP2"/>
    <property type="match status" value="1"/>
</dbReference>
<gene>
    <name evidence="2" type="ORF">NBG4_60002</name>
</gene>
<dbReference type="OrthoDB" id="9775763at2"/>
<dbReference type="SUPFAM" id="SSF56935">
    <property type="entry name" value="Porins"/>
    <property type="match status" value="1"/>
</dbReference>
<dbReference type="GO" id="GO:0034219">
    <property type="term" value="P:carbohydrate transmembrane transport"/>
    <property type="evidence" value="ECO:0007669"/>
    <property type="project" value="InterPro"/>
</dbReference>
<sequence length="379" mass="41776">MKKRILKAALLLILLFVSGAHAEEAKPAGTGLDDIKNMLGLSIYLQGGYNYNFENPDSGENRLRVFDHKANSFTLDLAQIVFNKDAAVGGVGYRLKLSAGETAKFIHATGLGINEGDDPAKSDPFDLTEAYIDYVAPLGKGLKFRFGKFVTLHGAEVIEAKDDMNYSRGLLFNFAIPFTHTGLMVGYPFSDKFGVNFYVVNGWDNFKDEGSSKTLGLTVNLTPVEQVSAAFNFMNGREVGGVTGGDTNRFLSDTVITIKPAKNLTFVVNGDYAVQSDAAPDGGDAKWYGIAGYCKYDFSDLFSAALRAEYFDDNDGVRTGTAQKVKEVTFTPEFRVAKNLIVRPEYRHDWSDKHAFDSQHNTLDKKNQDTVALGVMYMW</sequence>
<feature type="chain" id="PRO_5015508672" description="Porin" evidence="1">
    <location>
        <begin position="23"/>
        <end position="379"/>
    </location>
</feature>
<dbReference type="EMBL" id="OUUY01000108">
    <property type="protein sequence ID" value="SPQ01526.1"/>
    <property type="molecule type" value="Genomic_DNA"/>
</dbReference>
<protein>
    <recommendedName>
        <fullName evidence="4">Porin</fullName>
    </recommendedName>
</protein>
<dbReference type="AlphaFoldDB" id="A0A2U3QJC6"/>
<dbReference type="GO" id="GO:0015288">
    <property type="term" value="F:porin activity"/>
    <property type="evidence" value="ECO:0007669"/>
    <property type="project" value="InterPro"/>
</dbReference>